<dbReference type="PANTHER" id="PTHR12835">
    <property type="entry name" value="BIOTIN PROTEIN LIGASE"/>
    <property type="match status" value="1"/>
</dbReference>
<evidence type="ECO:0000313" key="8">
    <source>
        <dbReference type="Proteomes" id="UP000027336"/>
    </source>
</evidence>
<feature type="domain" description="BPL/LPL catalytic" evidence="5">
    <location>
        <begin position="1"/>
        <end position="192"/>
    </location>
</feature>
<dbReference type="PATRIC" id="fig|685782.3.peg.258"/>
<dbReference type="Gene3D" id="3.30.930.10">
    <property type="entry name" value="Bira Bifunctional Protein, Domain 2"/>
    <property type="match status" value="1"/>
</dbReference>
<dbReference type="EC" id="6.3.4.15" evidence="3"/>
<dbReference type="Gene3D" id="2.30.30.100">
    <property type="match status" value="1"/>
</dbReference>
<evidence type="ECO:0000256" key="2">
    <source>
        <dbReference type="ARBA" id="ARBA00023267"/>
    </source>
</evidence>
<dbReference type="NCBIfam" id="TIGR00121">
    <property type="entry name" value="birA_ligase"/>
    <property type="match status" value="1"/>
</dbReference>
<organism evidence="6">
    <name type="scientific">Bartonella rochalimae ATCC BAA-1498</name>
    <dbReference type="NCBI Taxonomy" id="685782"/>
    <lineage>
        <taxon>Bacteria</taxon>
        <taxon>Pseudomonadati</taxon>
        <taxon>Pseudomonadota</taxon>
        <taxon>Alphaproteobacteria</taxon>
        <taxon>Hyphomicrobiales</taxon>
        <taxon>Bartonellaceae</taxon>
        <taxon>Bartonella</taxon>
    </lineage>
</organism>
<dbReference type="PROSITE" id="PS51733">
    <property type="entry name" value="BPL_LPL_CATALYTIC"/>
    <property type="match status" value="1"/>
</dbReference>
<dbReference type="InterPro" id="IPR004143">
    <property type="entry name" value="BPL_LPL_catalytic"/>
</dbReference>
<evidence type="ECO:0000256" key="3">
    <source>
        <dbReference type="ARBA" id="ARBA00024227"/>
    </source>
</evidence>
<dbReference type="Pfam" id="PF03099">
    <property type="entry name" value="BPL_LplA_LipB"/>
    <property type="match status" value="1"/>
</dbReference>
<dbReference type="InterPro" id="IPR004408">
    <property type="entry name" value="Biotin_CoA_COase_ligase"/>
</dbReference>
<keyword evidence="2" id="KW-0092">Biotin</keyword>
<name>E6YLT6_9HYPH</name>
<dbReference type="eggNOG" id="COG0340">
    <property type="taxonomic scope" value="Bacteria"/>
</dbReference>
<accession>E6YLT6</accession>
<keyword evidence="1 6" id="KW-0436">Ligase</keyword>
<evidence type="ECO:0000313" key="7">
    <source>
        <dbReference type="EMBL" id="KEC56828.1"/>
    </source>
</evidence>
<keyword evidence="8" id="KW-1185">Reference proteome</keyword>
<reference evidence="7 8" key="2">
    <citation type="submission" date="2012-04" db="EMBL/GenBank/DDBJ databases">
        <title>The Genome Sequence of Bartonella rochalimae BMGH.</title>
        <authorList>
            <consortium name="The Broad Institute Genome Sequencing Platform"/>
            <consortium name="The Broad Institute Genome Sequencing Center for Infectious Disease"/>
            <person name="Feldgarden M."/>
            <person name="Kirby J."/>
            <person name="Kosoy M."/>
            <person name="Birtles R."/>
            <person name="Probert W.S."/>
            <person name="Chiaraviglio L."/>
            <person name="Walker B."/>
            <person name="Young S.K."/>
            <person name="Zeng Q."/>
            <person name="Gargeya S."/>
            <person name="Fitzgerald M."/>
            <person name="Haas B."/>
            <person name="Abouelleil A."/>
            <person name="Alvarado L."/>
            <person name="Arachchi H.M."/>
            <person name="Berlin A.M."/>
            <person name="Chapman S.B."/>
            <person name="Goldberg J."/>
            <person name="Griggs A."/>
            <person name="Gujja S."/>
            <person name="Hansen M."/>
            <person name="Howarth C."/>
            <person name="Imamovic A."/>
            <person name="Larimer J."/>
            <person name="McCowen C."/>
            <person name="Montmayeur A."/>
            <person name="Murphy C."/>
            <person name="Neiman D."/>
            <person name="Pearson M."/>
            <person name="Priest M."/>
            <person name="Roberts A."/>
            <person name="Saif S."/>
            <person name="Shea T."/>
            <person name="Sisk P."/>
            <person name="Sykes S."/>
            <person name="Wortman J."/>
            <person name="Nusbaum C."/>
            <person name="Birren B."/>
        </authorList>
    </citation>
    <scope>NUCLEOTIDE SEQUENCE [LARGE SCALE GENOMIC DNA]</scope>
    <source>
        <strain evidence="7 8">ATCC BAA-1498</strain>
    </source>
</reference>
<evidence type="ECO:0000259" key="5">
    <source>
        <dbReference type="PROSITE" id="PS51733"/>
    </source>
</evidence>
<dbReference type="PANTHER" id="PTHR12835:SF5">
    <property type="entry name" value="BIOTIN--PROTEIN LIGASE"/>
    <property type="match status" value="1"/>
</dbReference>
<dbReference type="InterPro" id="IPR045864">
    <property type="entry name" value="aa-tRNA-synth_II/BPL/LPL"/>
</dbReference>
<evidence type="ECO:0000256" key="4">
    <source>
        <dbReference type="ARBA" id="ARBA00047846"/>
    </source>
</evidence>
<protein>
    <recommendedName>
        <fullName evidence="3">biotin--[biotin carboxyl-carrier protein] ligase</fullName>
        <ecNumber evidence="3">6.3.4.15</ecNumber>
    </recommendedName>
</protein>
<gene>
    <name evidence="6" type="primary">birA</name>
    <name evidence="6" type="ORF">BARRO_50187</name>
    <name evidence="7" type="ORF">O99_00250</name>
</gene>
<dbReference type="SUPFAM" id="SSF55681">
    <property type="entry name" value="Class II aaRS and biotin synthetases"/>
    <property type="match status" value="1"/>
</dbReference>
<dbReference type="InterPro" id="IPR003142">
    <property type="entry name" value="BPL_C"/>
</dbReference>
<comment type="catalytic activity">
    <reaction evidence="4">
        <text>biotin + L-lysyl-[protein] + ATP = N(6)-biotinyl-L-lysyl-[protein] + AMP + diphosphate + H(+)</text>
        <dbReference type="Rhea" id="RHEA:11756"/>
        <dbReference type="Rhea" id="RHEA-COMP:9752"/>
        <dbReference type="Rhea" id="RHEA-COMP:10505"/>
        <dbReference type="ChEBI" id="CHEBI:15378"/>
        <dbReference type="ChEBI" id="CHEBI:29969"/>
        <dbReference type="ChEBI" id="CHEBI:30616"/>
        <dbReference type="ChEBI" id="CHEBI:33019"/>
        <dbReference type="ChEBI" id="CHEBI:57586"/>
        <dbReference type="ChEBI" id="CHEBI:83144"/>
        <dbReference type="ChEBI" id="CHEBI:456215"/>
        <dbReference type="EC" id="6.3.4.15"/>
    </reaction>
</comment>
<dbReference type="Pfam" id="PF02237">
    <property type="entry name" value="BPL_C"/>
    <property type="match status" value="1"/>
</dbReference>
<dbReference type="Proteomes" id="UP000027336">
    <property type="component" value="Unassembled WGS sequence"/>
</dbReference>
<dbReference type="CDD" id="cd16442">
    <property type="entry name" value="BPL"/>
    <property type="match status" value="1"/>
</dbReference>
<reference evidence="6" key="1">
    <citation type="journal article" date="2011" name="PLoS Genet.">
        <title>Parallel evolution of a type IV secretion system in radiating lineages of the host-restricted bacterial pathogen Bartonella.</title>
        <authorList>
            <person name="Engel P."/>
            <person name="Salzburger W."/>
            <person name="Liesch M."/>
            <person name="Chang C.C."/>
            <person name="Maruyama S."/>
            <person name="Lanz C."/>
            <person name="Calteau A."/>
            <person name="Lajus A."/>
            <person name="Medigue C."/>
            <person name="Schuster S.C."/>
            <person name="Dehio C."/>
        </authorList>
    </citation>
    <scope>NUCLEOTIDE SEQUENCE</scope>
    <source>
        <strain evidence="6">ATCC BAA-1498</strain>
    </source>
</reference>
<dbReference type="HOGENOM" id="CLU_051096_3_0_5"/>
<dbReference type="EMBL" id="AHPK01000002">
    <property type="protein sequence ID" value="KEC56828.1"/>
    <property type="molecule type" value="Genomic_DNA"/>
</dbReference>
<dbReference type="GO" id="GO:0005737">
    <property type="term" value="C:cytoplasm"/>
    <property type="evidence" value="ECO:0007669"/>
    <property type="project" value="TreeGrafter"/>
</dbReference>
<dbReference type="GO" id="GO:0004077">
    <property type="term" value="F:biotin--[biotin carboxyl-carrier protein] ligase activity"/>
    <property type="evidence" value="ECO:0007669"/>
    <property type="project" value="UniProtKB-EC"/>
</dbReference>
<dbReference type="AlphaFoldDB" id="E6YLT6"/>
<evidence type="ECO:0000256" key="1">
    <source>
        <dbReference type="ARBA" id="ARBA00022598"/>
    </source>
</evidence>
<proteinExistence type="predicted"/>
<evidence type="ECO:0000313" key="6">
    <source>
        <dbReference type="EMBL" id="CBI77838.1"/>
    </source>
</evidence>
<dbReference type="EMBL" id="FN645459">
    <property type="protein sequence ID" value="CBI77838.1"/>
    <property type="molecule type" value="Genomic_DNA"/>
</dbReference>
<sequence length="267" mass="30028">MVYVLSDFAKKQGYDIESYESVDSTNLVAQQKAHSGHHGYLWIVANEQTQGRARRGRIWSSPKGNLYSSLLLIDDIIHQTAAQLSFVAGVSMLEAVKQFIKNEKQANDIISLKWPNDILLKGAKSCGILLELFKLTPQKYALVIGIGMNVEYHYEDAPYPTSSIKNIGLNIDKEQLFTALTQYFAENYLLWKQPYGCDTIRKKWLLYCSHLGQHITVNSDERIIEGIFDGLDCDFNCIVKQKNGQRAIITSGDVHFGLAASADVDCN</sequence>